<reference evidence="2" key="1">
    <citation type="submission" date="2022-07" db="EMBL/GenBank/DDBJ databases">
        <title>Chromosome-level genome of Muraenolepis orangiensis.</title>
        <authorList>
            <person name="Kim J."/>
        </authorList>
    </citation>
    <scope>NUCLEOTIDE SEQUENCE</scope>
    <source>
        <strain evidence="2">KU_S4_2022</strain>
        <tissue evidence="2">Muscle</tissue>
    </source>
</reference>
<dbReference type="AlphaFoldDB" id="A0A9Q0DE76"/>
<organism evidence="2 3">
    <name type="scientific">Muraenolepis orangiensis</name>
    <name type="common">Patagonian moray cod</name>
    <dbReference type="NCBI Taxonomy" id="630683"/>
    <lineage>
        <taxon>Eukaryota</taxon>
        <taxon>Metazoa</taxon>
        <taxon>Chordata</taxon>
        <taxon>Craniata</taxon>
        <taxon>Vertebrata</taxon>
        <taxon>Euteleostomi</taxon>
        <taxon>Actinopterygii</taxon>
        <taxon>Neopterygii</taxon>
        <taxon>Teleostei</taxon>
        <taxon>Neoteleostei</taxon>
        <taxon>Acanthomorphata</taxon>
        <taxon>Zeiogadaria</taxon>
        <taxon>Gadariae</taxon>
        <taxon>Gadiformes</taxon>
        <taxon>Muraenolepidoidei</taxon>
        <taxon>Muraenolepididae</taxon>
        <taxon>Muraenolepis</taxon>
    </lineage>
</organism>
<dbReference type="Proteomes" id="UP001148018">
    <property type="component" value="Unassembled WGS sequence"/>
</dbReference>
<protein>
    <submittedName>
        <fullName evidence="2">Uncharacterized protein</fullName>
    </submittedName>
</protein>
<evidence type="ECO:0000313" key="2">
    <source>
        <dbReference type="EMBL" id="KAJ3586657.1"/>
    </source>
</evidence>
<proteinExistence type="predicted"/>
<dbReference type="EMBL" id="JANIIK010000117">
    <property type="protein sequence ID" value="KAJ3586657.1"/>
    <property type="molecule type" value="Genomic_DNA"/>
</dbReference>
<evidence type="ECO:0000256" key="1">
    <source>
        <dbReference type="SAM" id="MobiDB-lite"/>
    </source>
</evidence>
<sequence length="82" mass="8924">MARGLFCDSCERPRVQSHVTRRGGNLPYGQIPPGGHVTERVSLTPPARHSPFKQDVLPSVLGLRGRGRHGDGSRDIDEGEPV</sequence>
<comment type="caution">
    <text evidence="2">The sequence shown here is derived from an EMBL/GenBank/DDBJ whole genome shotgun (WGS) entry which is preliminary data.</text>
</comment>
<gene>
    <name evidence="2" type="ORF">NHX12_013053</name>
</gene>
<keyword evidence="3" id="KW-1185">Reference proteome</keyword>
<feature type="region of interest" description="Disordered" evidence="1">
    <location>
        <begin position="60"/>
        <end position="82"/>
    </location>
</feature>
<accession>A0A9Q0DE76</accession>
<name>A0A9Q0DE76_9TELE</name>
<evidence type="ECO:0000313" key="3">
    <source>
        <dbReference type="Proteomes" id="UP001148018"/>
    </source>
</evidence>